<dbReference type="SUPFAM" id="SSF56235">
    <property type="entry name" value="N-terminal nucleophile aminohydrolases (Ntn hydrolases)"/>
    <property type="match status" value="1"/>
</dbReference>
<proteinExistence type="predicted"/>
<feature type="site" description="Cleavage; by autolysis" evidence="7">
    <location>
        <begin position="232"/>
        <end position="233"/>
    </location>
</feature>
<keyword evidence="2" id="KW-0378">Hydrolase</keyword>
<feature type="binding site" evidence="6">
    <location>
        <begin position="261"/>
        <end position="264"/>
    </location>
    <ligand>
        <name>substrate</name>
    </ligand>
</feature>
<comment type="caution">
    <text evidence="8">The sequence shown here is derived from an EMBL/GenBank/DDBJ whole genome shotgun (WGS) entry which is preliminary data.</text>
</comment>
<sequence length="366" mass="39195">MLSIFNNILFCSKNDELSNNWKEIIMKLSLLGCLFAASFSLQAYAATELPIRLVIHGGAGTITKNTITPQQEKEYQEKLTEALEAGYAVLNKGGTSLDAVQASINVMEDSPLFNAGKGAVFTHDGRNEMDASIMDGSNRKAGAVAGVTNIKNPINAAYAVMTKSPHVMMVSKGAEQFAAEQGIEIVDPSYFRTDFRWEQLQKAKAKEQVVLDHDGKNAALFVDPMMYDYKYGTVGAVALDKNGNIAAGTSTGGMTNKRFGRVGDSPIIGAGNYADNNSVAVSATGSGEMFIRTATAHNIAAQVKYNKTPISEAARNALDEVKELNGSGGVIVLDKSGNYAMEFNSEGMYRGTIGNDGVPHVSIYKD</sequence>
<dbReference type="CDD" id="cd04701">
    <property type="entry name" value="Asparaginase_2"/>
    <property type="match status" value="1"/>
</dbReference>
<feature type="binding site" evidence="6">
    <location>
        <begin position="284"/>
        <end position="287"/>
    </location>
    <ligand>
        <name>substrate</name>
    </ligand>
</feature>
<evidence type="ECO:0000256" key="6">
    <source>
        <dbReference type="PIRSR" id="PIRSR600246-2"/>
    </source>
</evidence>
<evidence type="ECO:0000256" key="7">
    <source>
        <dbReference type="PIRSR" id="PIRSR600246-3"/>
    </source>
</evidence>
<dbReference type="PANTHER" id="PTHR10188:SF6">
    <property type="entry name" value="N(4)-(BETA-N-ACETYLGLUCOSAMINYL)-L-ASPARAGINASE"/>
    <property type="match status" value="1"/>
</dbReference>
<dbReference type="Proteomes" id="UP000005512">
    <property type="component" value="Unassembled WGS sequence"/>
</dbReference>
<organism evidence="8 9">
    <name type="scientific">Providencia rustigianii DSM 4541</name>
    <dbReference type="NCBI Taxonomy" id="500637"/>
    <lineage>
        <taxon>Bacteria</taxon>
        <taxon>Pseudomonadati</taxon>
        <taxon>Pseudomonadota</taxon>
        <taxon>Gammaproteobacteria</taxon>
        <taxon>Enterobacterales</taxon>
        <taxon>Morganellaceae</taxon>
        <taxon>Providencia</taxon>
    </lineage>
</organism>
<evidence type="ECO:0000256" key="1">
    <source>
        <dbReference type="ARBA" id="ARBA00022670"/>
    </source>
</evidence>
<dbReference type="STRING" id="500637.PROVRUST_06902"/>
<dbReference type="InterPro" id="IPR000246">
    <property type="entry name" value="Peptidase_T2"/>
</dbReference>
<dbReference type="HOGENOM" id="CLU_021603_1_0_6"/>
<dbReference type="FunFam" id="3.60.20.30:FF:000001">
    <property type="entry name" value="Isoaspartyl peptidase/L-asparaginase"/>
    <property type="match status" value="1"/>
</dbReference>
<evidence type="ECO:0000313" key="9">
    <source>
        <dbReference type="Proteomes" id="UP000005512"/>
    </source>
</evidence>
<evidence type="ECO:0000256" key="3">
    <source>
        <dbReference type="ARBA" id="ARBA00022813"/>
    </source>
</evidence>
<dbReference type="GO" id="GO:0006508">
    <property type="term" value="P:proteolysis"/>
    <property type="evidence" value="ECO:0007669"/>
    <property type="project" value="UniProtKB-KW"/>
</dbReference>
<keyword evidence="3" id="KW-0068">Autocatalytic cleavage</keyword>
<evidence type="ECO:0000256" key="5">
    <source>
        <dbReference type="PIRSR" id="PIRSR600246-1"/>
    </source>
</evidence>
<evidence type="ECO:0000313" key="8">
    <source>
        <dbReference type="EMBL" id="EFB72147.1"/>
    </source>
</evidence>
<protein>
    <recommendedName>
        <fullName evidence="4">Isoaspartyl peptidase</fullName>
    </recommendedName>
</protein>
<dbReference type="Pfam" id="PF01112">
    <property type="entry name" value="Asparaginase_2"/>
    <property type="match status" value="1"/>
</dbReference>
<dbReference type="GO" id="GO:0008233">
    <property type="term" value="F:peptidase activity"/>
    <property type="evidence" value="ECO:0007669"/>
    <property type="project" value="UniProtKB-KW"/>
</dbReference>
<keyword evidence="1" id="KW-0645">Protease</keyword>
<dbReference type="eggNOG" id="COG1446">
    <property type="taxonomic scope" value="Bacteria"/>
</dbReference>
<dbReference type="Gene3D" id="3.60.20.30">
    <property type="entry name" value="(Glycosyl)asparaginase"/>
    <property type="match status" value="1"/>
</dbReference>
<keyword evidence="9" id="KW-1185">Reference proteome</keyword>
<dbReference type="EMBL" id="ABXV02000027">
    <property type="protein sequence ID" value="EFB72147.1"/>
    <property type="molecule type" value="Genomic_DNA"/>
</dbReference>
<dbReference type="InterPro" id="IPR029055">
    <property type="entry name" value="Ntn_hydrolases_N"/>
</dbReference>
<feature type="active site" description="Nucleophile" evidence="5">
    <location>
        <position position="233"/>
    </location>
</feature>
<gene>
    <name evidence="8" type="ORF">PROVRUST_06902</name>
</gene>
<evidence type="ECO:0000256" key="2">
    <source>
        <dbReference type="ARBA" id="ARBA00022801"/>
    </source>
</evidence>
<accession>D1P3N1</accession>
<evidence type="ECO:0000256" key="4">
    <source>
        <dbReference type="ARBA" id="ARBA00069124"/>
    </source>
</evidence>
<dbReference type="GO" id="GO:0016811">
    <property type="term" value="F:hydrolase activity, acting on carbon-nitrogen (but not peptide) bonds, in linear amides"/>
    <property type="evidence" value="ECO:0007669"/>
    <property type="project" value="UniProtKB-ARBA"/>
</dbReference>
<dbReference type="PANTHER" id="PTHR10188">
    <property type="entry name" value="L-ASPARAGINASE"/>
    <property type="match status" value="1"/>
</dbReference>
<dbReference type="AlphaFoldDB" id="D1P3N1"/>
<name>D1P3N1_9GAMM</name>
<reference evidence="8" key="1">
    <citation type="submission" date="2009-12" db="EMBL/GenBank/DDBJ databases">
        <authorList>
            <person name="Weinstock G."/>
            <person name="Sodergren E."/>
            <person name="Clifton S."/>
            <person name="Fulton L."/>
            <person name="Fulton B."/>
            <person name="Courtney L."/>
            <person name="Fronick C."/>
            <person name="Harrison M."/>
            <person name="Strong C."/>
            <person name="Farmer C."/>
            <person name="Delahaunty K."/>
            <person name="Markovic C."/>
            <person name="Hall O."/>
            <person name="Minx P."/>
            <person name="Tomlinson C."/>
            <person name="Mitreva M."/>
            <person name="Nelson J."/>
            <person name="Hou S."/>
            <person name="Wollam A."/>
            <person name="Pepin K.H."/>
            <person name="Johnson M."/>
            <person name="Bhonagiri V."/>
            <person name="Nash W.E."/>
            <person name="Warren W."/>
            <person name="Chinwalla A."/>
            <person name="Mardis E.R."/>
            <person name="Wilson R.K."/>
        </authorList>
    </citation>
    <scope>NUCLEOTIDE SEQUENCE [LARGE SCALE GENOMIC DNA]</scope>
    <source>
        <strain evidence="8">DSM 4541</strain>
    </source>
</reference>